<dbReference type="SUPFAM" id="SSF51735">
    <property type="entry name" value="NAD(P)-binding Rossmann-fold domains"/>
    <property type="match status" value="1"/>
</dbReference>
<accession>A0AAW0FCM2</accession>
<evidence type="ECO:0000313" key="2">
    <source>
        <dbReference type="EMBL" id="KAK7677752.1"/>
    </source>
</evidence>
<evidence type="ECO:0000259" key="1">
    <source>
        <dbReference type="Pfam" id="PF01370"/>
    </source>
</evidence>
<dbReference type="GO" id="GO:0004029">
    <property type="term" value="F:aldehyde dehydrogenase (NAD+) activity"/>
    <property type="evidence" value="ECO:0007669"/>
    <property type="project" value="TreeGrafter"/>
</dbReference>
<feature type="domain" description="NAD-dependent epimerase/dehydratase" evidence="1">
    <location>
        <begin position="3"/>
        <end position="73"/>
    </location>
</feature>
<name>A0AAW0FCM2_9APHY</name>
<dbReference type="GO" id="GO:0005737">
    <property type="term" value="C:cytoplasm"/>
    <property type="evidence" value="ECO:0007669"/>
    <property type="project" value="TreeGrafter"/>
</dbReference>
<dbReference type="InterPro" id="IPR051783">
    <property type="entry name" value="NAD(P)-dependent_oxidoreduct"/>
</dbReference>
<gene>
    <name evidence="2" type="ORF">QCA50_019304</name>
</gene>
<organism evidence="2 3">
    <name type="scientific">Cerrena zonata</name>
    <dbReference type="NCBI Taxonomy" id="2478898"/>
    <lineage>
        <taxon>Eukaryota</taxon>
        <taxon>Fungi</taxon>
        <taxon>Dikarya</taxon>
        <taxon>Basidiomycota</taxon>
        <taxon>Agaricomycotina</taxon>
        <taxon>Agaricomycetes</taxon>
        <taxon>Polyporales</taxon>
        <taxon>Cerrenaceae</taxon>
        <taxon>Cerrena</taxon>
    </lineage>
</organism>
<dbReference type="PANTHER" id="PTHR48079:SF3">
    <property type="entry name" value="NAD-DEPENDENT EPIMERASE_DEHYDRATASE DOMAIN-CONTAINING PROTEIN"/>
    <property type="match status" value="1"/>
</dbReference>
<reference evidence="2 3" key="1">
    <citation type="submission" date="2022-09" db="EMBL/GenBank/DDBJ databases">
        <authorList>
            <person name="Palmer J.M."/>
        </authorList>
    </citation>
    <scope>NUCLEOTIDE SEQUENCE [LARGE SCALE GENOMIC DNA]</scope>
    <source>
        <strain evidence="2 3">DSM 7382</strain>
    </source>
</reference>
<sequence>MKVLVIGATGFIGFPVSQALARAGHIVYGLARTDEKARKLASEEIIPIIGNALDPTSWLSIVAQLDTVIEAVATPDLRGIGASLLAAVSEAAEKYRPAGAPKLNYIYTGGTWVHGENRTDFVTDTTPIISPADLVTWRPAHEQAVITNPILNGIVIRPALLYGRSASILSTLYRNAYNGKVSWYGTPGGRYAVVHADDLASLYVLVAEGATIAAGKIFDAANNTTESVDELLSKLVTISGAKGPYEYTSPSNLYEKAITTTSLIRPYLARALFGWEPRKAGLVDNLEVYYNAWKASEGL</sequence>
<proteinExistence type="predicted"/>
<dbReference type="PANTHER" id="PTHR48079">
    <property type="entry name" value="PROTEIN YEEZ"/>
    <property type="match status" value="1"/>
</dbReference>
<dbReference type="InterPro" id="IPR036291">
    <property type="entry name" value="NAD(P)-bd_dom_sf"/>
</dbReference>
<dbReference type="AlphaFoldDB" id="A0AAW0FCM2"/>
<dbReference type="Proteomes" id="UP001385951">
    <property type="component" value="Unassembled WGS sequence"/>
</dbReference>
<dbReference type="EMBL" id="JASBNA010000083">
    <property type="protein sequence ID" value="KAK7677752.1"/>
    <property type="molecule type" value="Genomic_DNA"/>
</dbReference>
<keyword evidence="3" id="KW-1185">Reference proteome</keyword>
<comment type="caution">
    <text evidence="2">The sequence shown here is derived from an EMBL/GenBank/DDBJ whole genome shotgun (WGS) entry which is preliminary data.</text>
</comment>
<evidence type="ECO:0000313" key="3">
    <source>
        <dbReference type="Proteomes" id="UP001385951"/>
    </source>
</evidence>
<protein>
    <recommendedName>
        <fullName evidence="1">NAD-dependent epimerase/dehydratase domain-containing protein</fullName>
    </recommendedName>
</protein>
<dbReference type="InterPro" id="IPR001509">
    <property type="entry name" value="Epimerase_deHydtase"/>
</dbReference>
<dbReference type="Gene3D" id="3.40.50.720">
    <property type="entry name" value="NAD(P)-binding Rossmann-like Domain"/>
    <property type="match status" value="1"/>
</dbReference>
<dbReference type="Pfam" id="PF01370">
    <property type="entry name" value="Epimerase"/>
    <property type="match status" value="1"/>
</dbReference>